<evidence type="ECO:0000313" key="2">
    <source>
        <dbReference type="EMBL" id="MPC23912.1"/>
    </source>
</evidence>
<dbReference type="AlphaFoldDB" id="A0A5B7DQG7"/>
<gene>
    <name evidence="2" type="ORF">E2C01_016978</name>
</gene>
<protein>
    <submittedName>
        <fullName evidence="2">Uncharacterized protein</fullName>
    </submittedName>
</protein>
<name>A0A5B7DQG7_PORTR</name>
<proteinExistence type="predicted"/>
<evidence type="ECO:0000313" key="3">
    <source>
        <dbReference type="Proteomes" id="UP000324222"/>
    </source>
</evidence>
<accession>A0A5B7DQG7</accession>
<keyword evidence="3" id="KW-1185">Reference proteome</keyword>
<dbReference type="EMBL" id="VSRR010001266">
    <property type="protein sequence ID" value="MPC23912.1"/>
    <property type="molecule type" value="Genomic_DNA"/>
</dbReference>
<reference evidence="2 3" key="1">
    <citation type="submission" date="2019-05" db="EMBL/GenBank/DDBJ databases">
        <title>Another draft genome of Portunus trituberculatus and its Hox gene families provides insights of decapod evolution.</title>
        <authorList>
            <person name="Jeong J.-H."/>
            <person name="Song I."/>
            <person name="Kim S."/>
            <person name="Choi T."/>
            <person name="Kim D."/>
            <person name="Ryu S."/>
            <person name="Kim W."/>
        </authorList>
    </citation>
    <scope>NUCLEOTIDE SEQUENCE [LARGE SCALE GENOMIC DNA]</scope>
    <source>
        <tissue evidence="2">Muscle</tissue>
    </source>
</reference>
<sequence>MNHSRENSPKVSQTYNRTRIRKKAAIEIQKGASLRSFSSSHESPTATRTWITSLSNRIQLLIRNKFNPHYCYSETLHQVPKKRAVRCYTSSPYRAKEVILLYCYYAAYVGDPQTHGSRFPLPSRRPRPPGELASERKGRWHQ</sequence>
<organism evidence="2 3">
    <name type="scientific">Portunus trituberculatus</name>
    <name type="common">Swimming crab</name>
    <name type="synonym">Neptunus trituberculatus</name>
    <dbReference type="NCBI Taxonomy" id="210409"/>
    <lineage>
        <taxon>Eukaryota</taxon>
        <taxon>Metazoa</taxon>
        <taxon>Ecdysozoa</taxon>
        <taxon>Arthropoda</taxon>
        <taxon>Crustacea</taxon>
        <taxon>Multicrustacea</taxon>
        <taxon>Malacostraca</taxon>
        <taxon>Eumalacostraca</taxon>
        <taxon>Eucarida</taxon>
        <taxon>Decapoda</taxon>
        <taxon>Pleocyemata</taxon>
        <taxon>Brachyura</taxon>
        <taxon>Eubrachyura</taxon>
        <taxon>Portunoidea</taxon>
        <taxon>Portunidae</taxon>
        <taxon>Portuninae</taxon>
        <taxon>Portunus</taxon>
    </lineage>
</organism>
<dbReference type="Proteomes" id="UP000324222">
    <property type="component" value="Unassembled WGS sequence"/>
</dbReference>
<feature type="compositionally biased region" description="Basic and acidic residues" evidence="1">
    <location>
        <begin position="133"/>
        <end position="142"/>
    </location>
</feature>
<feature type="region of interest" description="Disordered" evidence="1">
    <location>
        <begin position="116"/>
        <end position="142"/>
    </location>
</feature>
<comment type="caution">
    <text evidence="2">The sequence shown here is derived from an EMBL/GenBank/DDBJ whole genome shotgun (WGS) entry which is preliminary data.</text>
</comment>
<evidence type="ECO:0000256" key="1">
    <source>
        <dbReference type="SAM" id="MobiDB-lite"/>
    </source>
</evidence>